<name>A0A9R0EMA3_SPOFR</name>
<evidence type="ECO:0000313" key="2">
    <source>
        <dbReference type="Proteomes" id="UP000829999"/>
    </source>
</evidence>
<protein>
    <submittedName>
        <fullName evidence="3">Uncharacterized protein LOC118271621</fullName>
    </submittedName>
</protein>
<feature type="chain" id="PRO_5040257407" evidence="1">
    <location>
        <begin position="20"/>
        <end position="142"/>
    </location>
</feature>
<sequence>MGGLAILLMIATTIGPSYGEKEIKPIKFEIDVVPGLVNLYSAAKRQLSGKNVMEMISDSHLAQYILRQALSYTFNNQEDEELTRRAQWRSNLLSSLGNGLTNEMDGKSLYSGRMKMLKRLDRHRKEQIIARNNLRISHPYID</sequence>
<dbReference type="Proteomes" id="UP000829999">
    <property type="component" value="Chromosome 5"/>
</dbReference>
<evidence type="ECO:0000313" key="3">
    <source>
        <dbReference type="RefSeq" id="XP_035443616.2"/>
    </source>
</evidence>
<keyword evidence="1" id="KW-0732">Signal</keyword>
<reference evidence="3" key="1">
    <citation type="submission" date="2025-08" db="UniProtKB">
        <authorList>
            <consortium name="RefSeq"/>
        </authorList>
    </citation>
    <scope>IDENTIFICATION</scope>
    <source>
        <tissue evidence="3">Whole larval tissue</tissue>
    </source>
</reference>
<gene>
    <name evidence="3" type="primary">LOC118271621</name>
</gene>
<evidence type="ECO:0000256" key="1">
    <source>
        <dbReference type="SAM" id="SignalP"/>
    </source>
</evidence>
<accession>A0A9R0EMA3</accession>
<keyword evidence="2" id="KW-1185">Reference proteome</keyword>
<dbReference type="OrthoDB" id="10536942at2759"/>
<proteinExistence type="predicted"/>
<dbReference type="AlphaFoldDB" id="A0A9R0EMA3"/>
<organism evidence="2 3">
    <name type="scientific">Spodoptera frugiperda</name>
    <name type="common">Fall armyworm</name>
    <dbReference type="NCBI Taxonomy" id="7108"/>
    <lineage>
        <taxon>Eukaryota</taxon>
        <taxon>Metazoa</taxon>
        <taxon>Ecdysozoa</taxon>
        <taxon>Arthropoda</taxon>
        <taxon>Hexapoda</taxon>
        <taxon>Insecta</taxon>
        <taxon>Pterygota</taxon>
        <taxon>Neoptera</taxon>
        <taxon>Endopterygota</taxon>
        <taxon>Lepidoptera</taxon>
        <taxon>Glossata</taxon>
        <taxon>Ditrysia</taxon>
        <taxon>Noctuoidea</taxon>
        <taxon>Noctuidae</taxon>
        <taxon>Amphipyrinae</taxon>
        <taxon>Spodoptera</taxon>
    </lineage>
</organism>
<dbReference type="RefSeq" id="XP_035443616.2">
    <property type="nucleotide sequence ID" value="XM_035587723.2"/>
</dbReference>
<dbReference type="GeneID" id="118271621"/>
<feature type="signal peptide" evidence="1">
    <location>
        <begin position="1"/>
        <end position="19"/>
    </location>
</feature>